<dbReference type="AlphaFoldDB" id="A0A2H3AJY1"/>
<dbReference type="Proteomes" id="UP000218334">
    <property type="component" value="Unassembled WGS sequence"/>
</dbReference>
<organism evidence="1 2">
    <name type="scientific">Armillaria solidipes</name>
    <dbReference type="NCBI Taxonomy" id="1076256"/>
    <lineage>
        <taxon>Eukaryota</taxon>
        <taxon>Fungi</taxon>
        <taxon>Dikarya</taxon>
        <taxon>Basidiomycota</taxon>
        <taxon>Agaricomycotina</taxon>
        <taxon>Agaricomycetes</taxon>
        <taxon>Agaricomycetidae</taxon>
        <taxon>Agaricales</taxon>
        <taxon>Marasmiineae</taxon>
        <taxon>Physalacriaceae</taxon>
        <taxon>Armillaria</taxon>
    </lineage>
</organism>
<proteinExistence type="predicted"/>
<dbReference type="EMBL" id="KZ293509">
    <property type="protein sequence ID" value="PBK59229.1"/>
    <property type="molecule type" value="Genomic_DNA"/>
</dbReference>
<sequence length="225" mass="25178">MRQLLYHFVPGQSERGSRQSSFVVCYYFLAWNGGPSDETGCSEWTALVPVQEAEGLRYRCSSGAPVVVLTGYKVPRYNVEAFRFVRTGFHTYERELVPTHSGVVLASIRLNSRFTLAYFKEKLEEWLAEDVLVWCELFHSACPGAIDGALSSRFILEDPTVMVRKMKRKNIHNSGKGTKATYCPPAFTEASGNGMLPRLPMSSGPLQSRCLPPTYHVYIGPGSRP</sequence>
<evidence type="ECO:0000313" key="2">
    <source>
        <dbReference type="Proteomes" id="UP000218334"/>
    </source>
</evidence>
<keyword evidence="2" id="KW-1185">Reference proteome</keyword>
<name>A0A2H3AJY1_9AGAR</name>
<protein>
    <submittedName>
        <fullName evidence="1">Uncharacterized protein</fullName>
    </submittedName>
</protein>
<reference evidence="2" key="1">
    <citation type="journal article" date="2017" name="Nat. Ecol. Evol.">
        <title>Genome expansion and lineage-specific genetic innovations in the forest pathogenic fungi Armillaria.</title>
        <authorList>
            <person name="Sipos G."/>
            <person name="Prasanna A.N."/>
            <person name="Walter M.C."/>
            <person name="O'Connor E."/>
            <person name="Balint B."/>
            <person name="Krizsan K."/>
            <person name="Kiss B."/>
            <person name="Hess J."/>
            <person name="Varga T."/>
            <person name="Slot J."/>
            <person name="Riley R."/>
            <person name="Boka B."/>
            <person name="Rigling D."/>
            <person name="Barry K."/>
            <person name="Lee J."/>
            <person name="Mihaltcheva S."/>
            <person name="LaButti K."/>
            <person name="Lipzen A."/>
            <person name="Waldron R."/>
            <person name="Moloney N.M."/>
            <person name="Sperisen C."/>
            <person name="Kredics L."/>
            <person name="Vagvoelgyi C."/>
            <person name="Patrignani A."/>
            <person name="Fitzpatrick D."/>
            <person name="Nagy I."/>
            <person name="Doyle S."/>
            <person name="Anderson J.B."/>
            <person name="Grigoriev I.V."/>
            <person name="Gueldener U."/>
            <person name="Muensterkoetter M."/>
            <person name="Nagy L.G."/>
        </authorList>
    </citation>
    <scope>NUCLEOTIDE SEQUENCE [LARGE SCALE GENOMIC DNA]</scope>
    <source>
        <strain evidence="2">28-4</strain>
    </source>
</reference>
<evidence type="ECO:0000313" key="1">
    <source>
        <dbReference type="EMBL" id="PBK59229.1"/>
    </source>
</evidence>
<gene>
    <name evidence="1" type="ORF">ARMSODRAFT_805662</name>
</gene>
<accession>A0A2H3AJY1</accession>